<evidence type="ECO:0000313" key="3">
    <source>
        <dbReference type="Proteomes" id="UP001494874"/>
    </source>
</evidence>
<organism evidence="2 3">
    <name type="scientific">Gordonia phage Morgana</name>
    <dbReference type="NCBI Taxonomy" id="3137292"/>
    <lineage>
        <taxon>Viruses</taxon>
        <taxon>Duplodnaviria</taxon>
        <taxon>Heunggongvirae</taxon>
        <taxon>Uroviricota</taxon>
        <taxon>Caudoviricetes</taxon>
        <taxon>Kruegerviridae</taxon>
        <taxon>Cafassovirus</taxon>
        <taxon>Cafassovirus morgana</taxon>
    </lineage>
</organism>
<sequence>MTAPADVDSFWDLGAYLIVGLPGVIGAVLAGYAALRNGKATKELQATTSEVRDQVANSHTINLRDDLDGKHLDTAAAFDRIERRLEIVGEQVNLTREEAIETRRDVRSVEIRVGRLEGRTDNL</sequence>
<dbReference type="Proteomes" id="UP001494874">
    <property type="component" value="Segment"/>
</dbReference>
<protein>
    <submittedName>
        <fullName evidence="2">Membrane protein</fullName>
    </submittedName>
</protein>
<gene>
    <name evidence="2" type="primary">32</name>
    <name evidence="2" type="ORF">SEA_MORGANA_32</name>
</gene>
<name>A0AAX4RBN4_9CAUD</name>
<keyword evidence="1" id="KW-0812">Transmembrane</keyword>
<keyword evidence="1" id="KW-1133">Transmembrane helix</keyword>
<evidence type="ECO:0000256" key="1">
    <source>
        <dbReference type="SAM" id="Phobius"/>
    </source>
</evidence>
<reference evidence="2 3" key="1">
    <citation type="submission" date="2024-03" db="EMBL/GenBank/DDBJ databases">
        <authorList>
            <person name="Shriver K.J."/>
            <person name="Jarquin D.M."/>
            <person name="Bolanos-Abarca L."/>
            <person name="Cohen Z.M."/>
            <person name="Hayes E."/>
            <person name="Mustafa Y."/>
            <person name="Pacheco-Mendoza M."/>
            <person name="Broussard A.C."/>
            <person name="Fogarty M.P."/>
            <person name="Ko C."/>
            <person name="Russell D.A."/>
            <person name="Jacobs-Sera D."/>
            <person name="Hatfull G.F."/>
        </authorList>
    </citation>
    <scope>NUCLEOTIDE SEQUENCE [LARGE SCALE GENOMIC DNA]</scope>
</reference>
<dbReference type="EMBL" id="PP537962">
    <property type="protein sequence ID" value="XAO35466.1"/>
    <property type="molecule type" value="Genomic_DNA"/>
</dbReference>
<evidence type="ECO:0000313" key="2">
    <source>
        <dbReference type="EMBL" id="XAO35466.1"/>
    </source>
</evidence>
<feature type="transmembrane region" description="Helical" evidence="1">
    <location>
        <begin position="13"/>
        <end position="35"/>
    </location>
</feature>
<keyword evidence="1" id="KW-0472">Membrane</keyword>
<dbReference type="Pfam" id="PF10874">
    <property type="entry name" value="DUF2746"/>
    <property type="match status" value="1"/>
</dbReference>
<keyword evidence="3" id="KW-1185">Reference proteome</keyword>
<proteinExistence type="predicted"/>
<accession>A0AAX4RBN4</accession>
<dbReference type="InterPro" id="IPR022704">
    <property type="entry name" value="DUF2746"/>
</dbReference>